<evidence type="ECO:0000313" key="1">
    <source>
        <dbReference type="EMBL" id="HJG36977.1"/>
    </source>
</evidence>
<name>A0A921LTM1_9ACTN</name>
<evidence type="ECO:0008006" key="3">
    <source>
        <dbReference type="Google" id="ProtNLM"/>
    </source>
</evidence>
<evidence type="ECO:0000313" key="2">
    <source>
        <dbReference type="Proteomes" id="UP000753256"/>
    </source>
</evidence>
<organism evidence="1 2">
    <name type="scientific">Enorma phocaeensis</name>
    <dbReference type="NCBI Taxonomy" id="1871019"/>
    <lineage>
        <taxon>Bacteria</taxon>
        <taxon>Bacillati</taxon>
        <taxon>Actinomycetota</taxon>
        <taxon>Coriobacteriia</taxon>
        <taxon>Coriobacteriales</taxon>
        <taxon>Coriobacteriaceae</taxon>
        <taxon>Enorma</taxon>
    </lineage>
</organism>
<dbReference type="RefSeq" id="WP_273189464.1">
    <property type="nucleotide sequence ID" value="NZ_DYUZ01000016.1"/>
</dbReference>
<dbReference type="Proteomes" id="UP000753256">
    <property type="component" value="Unassembled WGS sequence"/>
</dbReference>
<dbReference type="AlphaFoldDB" id="A0A921LTM1"/>
<accession>A0A921LTM1</accession>
<reference evidence="1" key="2">
    <citation type="submission" date="2021-09" db="EMBL/GenBank/DDBJ databases">
        <authorList>
            <person name="Gilroy R."/>
        </authorList>
    </citation>
    <scope>NUCLEOTIDE SEQUENCE</scope>
    <source>
        <strain evidence="1">ChiHjej13B12-9602</strain>
    </source>
</reference>
<dbReference type="InterPro" id="IPR036388">
    <property type="entry name" value="WH-like_DNA-bd_sf"/>
</dbReference>
<comment type="caution">
    <text evidence="1">The sequence shown here is derived from an EMBL/GenBank/DDBJ whole genome shotgun (WGS) entry which is preliminary data.</text>
</comment>
<reference evidence="1" key="1">
    <citation type="journal article" date="2021" name="PeerJ">
        <title>Extensive microbial diversity within the chicken gut microbiome revealed by metagenomics and culture.</title>
        <authorList>
            <person name="Gilroy R."/>
            <person name="Ravi A."/>
            <person name="Getino M."/>
            <person name="Pursley I."/>
            <person name="Horton D.L."/>
            <person name="Alikhan N.F."/>
            <person name="Baker D."/>
            <person name="Gharbi K."/>
            <person name="Hall N."/>
            <person name="Watson M."/>
            <person name="Adriaenssens E.M."/>
            <person name="Foster-Nyarko E."/>
            <person name="Jarju S."/>
            <person name="Secka A."/>
            <person name="Antonio M."/>
            <person name="Oren A."/>
            <person name="Chaudhuri R.R."/>
            <person name="La Ragione R."/>
            <person name="Hildebrand F."/>
            <person name="Pallen M.J."/>
        </authorList>
    </citation>
    <scope>NUCLEOTIDE SEQUENCE</scope>
    <source>
        <strain evidence="1">ChiHjej13B12-9602</strain>
    </source>
</reference>
<gene>
    <name evidence="1" type="ORF">K8V70_03810</name>
</gene>
<dbReference type="EMBL" id="DYUZ01000016">
    <property type="protein sequence ID" value="HJG36977.1"/>
    <property type="molecule type" value="Genomic_DNA"/>
</dbReference>
<dbReference type="Gene3D" id="1.10.10.10">
    <property type="entry name" value="Winged helix-like DNA-binding domain superfamily/Winged helix DNA-binding domain"/>
    <property type="match status" value="1"/>
</dbReference>
<protein>
    <recommendedName>
        <fullName evidence="3">OmpR/PhoB-type domain-containing protein</fullName>
    </recommendedName>
</protein>
<sequence length="81" mass="9250">MSIRTFGYFDVFVDGKPIPFRSEKAKELLALLVDRRGGFVTSADAIATLWEHEPGSEHLFRGTYMSNYSWAEVTLSELVYE</sequence>
<proteinExistence type="predicted"/>